<dbReference type="RefSeq" id="WP_233372604.1">
    <property type="nucleotide sequence ID" value="NZ_JAJTWU010000005.1"/>
</dbReference>
<evidence type="ECO:0000313" key="2">
    <source>
        <dbReference type="Proteomes" id="UP001200741"/>
    </source>
</evidence>
<sequence length="69" mass="7993">MFELLGRAPTRMSHEDAREWMDRLLEIPADELDVAGISFEQYVPVEGHRRMLTNSPPYQALQLTLQPQP</sequence>
<evidence type="ECO:0000313" key="1">
    <source>
        <dbReference type="EMBL" id="MCE4555584.1"/>
    </source>
</evidence>
<proteinExistence type="predicted"/>
<name>A0ABS8XXX6_9BURK</name>
<gene>
    <name evidence="1" type="ORF">LXT13_14350</name>
</gene>
<accession>A0ABS8XXX6</accession>
<organism evidence="1 2">
    <name type="scientific">Pelomonas cellulosilytica</name>
    <dbReference type="NCBI Taxonomy" id="2906762"/>
    <lineage>
        <taxon>Bacteria</taxon>
        <taxon>Pseudomonadati</taxon>
        <taxon>Pseudomonadota</taxon>
        <taxon>Betaproteobacteria</taxon>
        <taxon>Burkholderiales</taxon>
        <taxon>Sphaerotilaceae</taxon>
        <taxon>Roseateles</taxon>
    </lineage>
</organism>
<dbReference type="EMBL" id="JAJTWU010000005">
    <property type="protein sequence ID" value="MCE4555584.1"/>
    <property type="molecule type" value="Genomic_DNA"/>
</dbReference>
<protein>
    <submittedName>
        <fullName evidence="1">Uncharacterized protein</fullName>
    </submittedName>
</protein>
<comment type="caution">
    <text evidence="1">The sequence shown here is derived from an EMBL/GenBank/DDBJ whole genome shotgun (WGS) entry which is preliminary data.</text>
</comment>
<dbReference type="Proteomes" id="UP001200741">
    <property type="component" value="Unassembled WGS sequence"/>
</dbReference>
<keyword evidence="2" id="KW-1185">Reference proteome</keyword>
<reference evidence="1 2" key="1">
    <citation type="submission" date="2021-12" db="EMBL/GenBank/DDBJ databases">
        <title>Genome seq of P8.</title>
        <authorList>
            <person name="Seo T."/>
        </authorList>
    </citation>
    <scope>NUCLEOTIDE SEQUENCE [LARGE SCALE GENOMIC DNA]</scope>
    <source>
        <strain evidence="1 2">P8</strain>
    </source>
</reference>